<sequence>MDIKKKGRFELSEEALVKVLARSSSLRSIARYLRVSEHLLFTVVVNHDHGCKKWGLTKSLGSWMMRYEPETTVRKVSVLNCAGGGLVLLYIETSKGAPVYHVGNPLFRQWARIPFPPYLSGYDVSRLQEQRFLFNDTGLVTKMEKGVVVGYKVVWTLLPCYVTVRRLSFGV</sequence>
<keyword evidence="3" id="KW-1185">Reference proteome</keyword>
<gene>
    <name evidence="2" type="ORF">EUTSA_v10023870mg</name>
</gene>
<name>V4KI12_EUTSA</name>
<dbReference type="Pfam" id="PF24750">
    <property type="entry name" value="b-prop_At3g26010-like"/>
    <property type="match status" value="1"/>
</dbReference>
<accession>V4KI12</accession>
<protein>
    <recommendedName>
        <fullName evidence="1">F-box protein At3g26010-like beta-propeller domain-containing protein</fullName>
    </recommendedName>
</protein>
<dbReference type="KEGG" id="eus:EUTSA_v10023870mg"/>
<dbReference type="Proteomes" id="UP000030689">
    <property type="component" value="Unassembled WGS sequence"/>
</dbReference>
<dbReference type="EMBL" id="KI517881">
    <property type="protein sequence ID" value="ESQ29487.1"/>
    <property type="molecule type" value="Genomic_DNA"/>
</dbReference>
<organism evidence="2 3">
    <name type="scientific">Eutrema salsugineum</name>
    <name type="common">Saltwater cress</name>
    <name type="synonym">Sisymbrium salsugineum</name>
    <dbReference type="NCBI Taxonomy" id="72664"/>
    <lineage>
        <taxon>Eukaryota</taxon>
        <taxon>Viridiplantae</taxon>
        <taxon>Streptophyta</taxon>
        <taxon>Embryophyta</taxon>
        <taxon>Tracheophyta</taxon>
        <taxon>Spermatophyta</taxon>
        <taxon>Magnoliopsida</taxon>
        <taxon>eudicotyledons</taxon>
        <taxon>Gunneridae</taxon>
        <taxon>Pentapetalae</taxon>
        <taxon>rosids</taxon>
        <taxon>malvids</taxon>
        <taxon>Brassicales</taxon>
        <taxon>Brassicaceae</taxon>
        <taxon>Eutremeae</taxon>
        <taxon>Eutrema</taxon>
    </lineage>
</organism>
<dbReference type="AlphaFoldDB" id="V4KI12"/>
<evidence type="ECO:0000313" key="3">
    <source>
        <dbReference type="Proteomes" id="UP000030689"/>
    </source>
</evidence>
<dbReference type="STRING" id="72664.V4KI12"/>
<dbReference type="eggNOG" id="ENOG502S3VB">
    <property type="taxonomic scope" value="Eukaryota"/>
</dbReference>
<feature type="domain" description="F-box protein At3g26010-like beta-propeller" evidence="1">
    <location>
        <begin position="49"/>
        <end position="157"/>
    </location>
</feature>
<reference evidence="2 3" key="1">
    <citation type="journal article" date="2013" name="Front. Plant Sci.">
        <title>The Reference Genome of the Halophytic Plant Eutrema salsugineum.</title>
        <authorList>
            <person name="Yang R."/>
            <person name="Jarvis D.E."/>
            <person name="Chen H."/>
            <person name="Beilstein M.A."/>
            <person name="Grimwood J."/>
            <person name="Jenkins J."/>
            <person name="Shu S."/>
            <person name="Prochnik S."/>
            <person name="Xin M."/>
            <person name="Ma C."/>
            <person name="Schmutz J."/>
            <person name="Wing R.A."/>
            <person name="Mitchell-Olds T."/>
            <person name="Schumaker K.S."/>
            <person name="Wang X."/>
        </authorList>
    </citation>
    <scope>NUCLEOTIDE SEQUENCE [LARGE SCALE GENOMIC DNA]</scope>
</reference>
<proteinExistence type="predicted"/>
<dbReference type="InterPro" id="IPR056592">
    <property type="entry name" value="Beta-prop_At3g26010-like"/>
</dbReference>
<evidence type="ECO:0000259" key="1">
    <source>
        <dbReference type="Pfam" id="PF24750"/>
    </source>
</evidence>
<evidence type="ECO:0000313" key="2">
    <source>
        <dbReference type="EMBL" id="ESQ29487.1"/>
    </source>
</evidence>
<dbReference type="Gramene" id="ESQ29487">
    <property type="protein sequence ID" value="ESQ29487"/>
    <property type="gene ID" value="EUTSA_v10023870mg"/>
</dbReference>